<comment type="caution">
    <text evidence="1">The sequence shown here is derived from an EMBL/GenBank/DDBJ whole genome shotgun (WGS) entry which is preliminary data.</text>
</comment>
<organism evidence="1 2">
    <name type="scientific">Peronosclerospora sorghi</name>
    <dbReference type="NCBI Taxonomy" id="230839"/>
    <lineage>
        <taxon>Eukaryota</taxon>
        <taxon>Sar</taxon>
        <taxon>Stramenopiles</taxon>
        <taxon>Oomycota</taxon>
        <taxon>Peronosporomycetes</taxon>
        <taxon>Peronosporales</taxon>
        <taxon>Peronosporaceae</taxon>
        <taxon>Peronosclerospora</taxon>
    </lineage>
</organism>
<dbReference type="EMBL" id="CM047585">
    <property type="protein sequence ID" value="KAI9910072.1"/>
    <property type="molecule type" value="Genomic_DNA"/>
</dbReference>
<sequence>MSVSESIRYEEYPHRNTNTGEYPPSNSEGAVTASSSYERTDGMDSGYYETNIARRVGGMQYASNLIYTSTEHV</sequence>
<gene>
    <name evidence="1" type="ORF">PsorP6_011089</name>
</gene>
<protein>
    <submittedName>
        <fullName evidence="1">Uncharacterized protein</fullName>
    </submittedName>
</protein>
<evidence type="ECO:0000313" key="2">
    <source>
        <dbReference type="Proteomes" id="UP001163321"/>
    </source>
</evidence>
<name>A0ACC0VUB8_9STRA</name>
<evidence type="ECO:0000313" key="1">
    <source>
        <dbReference type="EMBL" id="KAI9910072.1"/>
    </source>
</evidence>
<proteinExistence type="predicted"/>
<accession>A0ACC0VUB8</accession>
<keyword evidence="2" id="KW-1185">Reference proteome</keyword>
<dbReference type="Proteomes" id="UP001163321">
    <property type="component" value="Chromosome 6"/>
</dbReference>
<reference evidence="1 2" key="1">
    <citation type="journal article" date="2022" name="bioRxiv">
        <title>The genome of the oomycete Peronosclerospora sorghi, a cosmopolitan pathogen of maize and sorghum, is inflated with dispersed pseudogenes.</title>
        <authorList>
            <person name="Fletcher K."/>
            <person name="Martin F."/>
            <person name="Isakeit T."/>
            <person name="Cavanaugh K."/>
            <person name="Magill C."/>
            <person name="Michelmore R."/>
        </authorList>
    </citation>
    <scope>NUCLEOTIDE SEQUENCE [LARGE SCALE GENOMIC DNA]</scope>
    <source>
        <strain evidence="1">P6</strain>
    </source>
</reference>